<dbReference type="SUPFAM" id="SSF54495">
    <property type="entry name" value="UBC-like"/>
    <property type="match status" value="1"/>
</dbReference>
<dbReference type="AlphaFoldDB" id="A0AAE1Y9H7"/>
<dbReference type="GO" id="GO:0046961">
    <property type="term" value="F:proton-transporting ATPase activity, rotational mechanism"/>
    <property type="evidence" value="ECO:0007669"/>
    <property type="project" value="InterPro"/>
</dbReference>
<dbReference type="FunFam" id="1.20.1690.10:FF:000001">
    <property type="entry name" value="V-type proton ATPase subunit"/>
    <property type="match status" value="1"/>
</dbReference>
<dbReference type="FunFam" id="1.20.1690.10:FF:000003">
    <property type="entry name" value="V-type proton ATPase subunit"/>
    <property type="match status" value="1"/>
</dbReference>
<evidence type="ECO:0000256" key="4">
    <source>
        <dbReference type="ARBA" id="ARBA00022448"/>
    </source>
</evidence>
<dbReference type="FunFam" id="1.10.132.50:FF:000002">
    <property type="entry name" value="V-type proton ATPase subunit"/>
    <property type="match status" value="1"/>
</dbReference>
<evidence type="ECO:0000256" key="5">
    <source>
        <dbReference type="ARBA" id="ARBA00022679"/>
    </source>
</evidence>
<sequence>MELLKALTIVNQSKQELGKRNVLFDSYRKPSPPTALDLLLRSSICSNRMYGFEALTFNIHGGYLEAIVRGYRSGLLTAADYNNLCQCETLDDIKMHLSATEYGPYLQNEPSPLHTTTIVEKCTLKLVDEYKHMLAQATEPLSTFLEYITYGHMIDNVVLIVTGTLHERDVQELLEKCHPLGMFDSIATLAVAQNMRELYRLVLVDTPLAPYFSECITSEDLDDMNIEIMRNTLYKAYLEDFYRFCKKLGGATAEIMSDLLAFEADRRAVNITINSIGTELTRDDRRKLYSNFGLLYPYGHEELAICEDIDQVRGAMEKYPPYQSIFSKLSYGESQMLDKAFYEEEVKRLCLAFEQQFHYGVFFAYMRLREQEIRNLMWISECVAQNQKSRRINTQERGRISCCSLVFQAVKMSTPARKRLMRDFKRLQQDPPAGISGAPYDNNIMLWNAVIFGPDDTPWDGGTFKLTLQFTEDYPNKPPTVRFISRMFHPNIYADGSICLDILQNQWSPIYDVAAILTSIQSLLCDPNPNSPANSEAARLFSENKREYNRKVREIVEQSWTAD</sequence>
<dbReference type="EMBL" id="JACGWO010000005">
    <property type="protein sequence ID" value="KAK4426189.1"/>
    <property type="molecule type" value="Genomic_DNA"/>
</dbReference>
<evidence type="ECO:0000256" key="2">
    <source>
        <dbReference type="ARBA" id="ARBA00006709"/>
    </source>
</evidence>
<dbReference type="InterPro" id="IPR036079">
    <property type="entry name" value="ATPase_csu/dsu_sf"/>
</dbReference>
<feature type="active site" description="Glycyl thioester intermediate" evidence="14">
    <location>
        <position position="499"/>
    </location>
</feature>
<dbReference type="GO" id="GO:0005524">
    <property type="term" value="F:ATP binding"/>
    <property type="evidence" value="ECO:0007669"/>
    <property type="project" value="UniProtKB-KW"/>
</dbReference>
<dbReference type="InterPro" id="IPR002843">
    <property type="entry name" value="ATPase_V0-cplx_csu/dsu"/>
</dbReference>
<organism evidence="16 17">
    <name type="scientific">Sesamum alatum</name>
    <dbReference type="NCBI Taxonomy" id="300844"/>
    <lineage>
        <taxon>Eukaryota</taxon>
        <taxon>Viridiplantae</taxon>
        <taxon>Streptophyta</taxon>
        <taxon>Embryophyta</taxon>
        <taxon>Tracheophyta</taxon>
        <taxon>Spermatophyta</taxon>
        <taxon>Magnoliopsida</taxon>
        <taxon>eudicotyledons</taxon>
        <taxon>Gunneridae</taxon>
        <taxon>Pentapetalae</taxon>
        <taxon>asterids</taxon>
        <taxon>lamiids</taxon>
        <taxon>Lamiales</taxon>
        <taxon>Pedaliaceae</taxon>
        <taxon>Sesamum</taxon>
    </lineage>
</organism>
<keyword evidence="6" id="KW-0547">Nucleotide-binding</keyword>
<dbReference type="PROSITE" id="PS00183">
    <property type="entry name" value="UBC_1"/>
    <property type="match status" value="1"/>
</dbReference>
<accession>A0AAE1Y9H7</accession>
<keyword evidence="4" id="KW-0813">Transport</keyword>
<protein>
    <recommendedName>
        <fullName evidence="3">E2 ubiquitin-conjugating enzyme</fullName>
        <ecNumber evidence="3">2.3.2.23</ecNumber>
    </recommendedName>
</protein>
<comment type="subunit">
    <text evidence="13">V-ATPase is a heteromultimeric enzyme composed of a peripheral catalytic V1 complex (components A to H) attached to an integral membrane V0 proton pore complex (components: a, c, c'', d and e).</text>
</comment>
<evidence type="ECO:0000313" key="17">
    <source>
        <dbReference type="Proteomes" id="UP001293254"/>
    </source>
</evidence>
<evidence type="ECO:0000256" key="8">
    <source>
        <dbReference type="ARBA" id="ARBA00022786"/>
    </source>
</evidence>
<feature type="domain" description="UBC core" evidence="15">
    <location>
        <begin position="415"/>
        <end position="561"/>
    </location>
</feature>
<evidence type="ECO:0000256" key="11">
    <source>
        <dbReference type="ARBA" id="ARBA00056190"/>
    </source>
</evidence>
<dbReference type="Gene3D" id="1.20.1690.10">
    <property type="entry name" value="V-type ATP synthase subunit C domain"/>
    <property type="match status" value="2"/>
</dbReference>
<dbReference type="FunFam" id="3.10.110.10:FF:000017">
    <property type="entry name" value="Ubiquitin-conjugating enzyme E2 2"/>
    <property type="match status" value="1"/>
</dbReference>
<reference evidence="16" key="2">
    <citation type="journal article" date="2024" name="Plant">
        <title>Genomic evolution and insights into agronomic trait innovations of Sesamum species.</title>
        <authorList>
            <person name="Miao H."/>
            <person name="Wang L."/>
            <person name="Qu L."/>
            <person name="Liu H."/>
            <person name="Sun Y."/>
            <person name="Le M."/>
            <person name="Wang Q."/>
            <person name="Wei S."/>
            <person name="Zheng Y."/>
            <person name="Lin W."/>
            <person name="Duan Y."/>
            <person name="Cao H."/>
            <person name="Xiong S."/>
            <person name="Wang X."/>
            <person name="Wei L."/>
            <person name="Li C."/>
            <person name="Ma Q."/>
            <person name="Ju M."/>
            <person name="Zhao R."/>
            <person name="Li G."/>
            <person name="Mu C."/>
            <person name="Tian Q."/>
            <person name="Mei H."/>
            <person name="Zhang T."/>
            <person name="Gao T."/>
            <person name="Zhang H."/>
        </authorList>
    </citation>
    <scope>NUCLEOTIDE SEQUENCE</scope>
    <source>
        <strain evidence="16">3651</strain>
    </source>
</reference>
<evidence type="ECO:0000256" key="7">
    <source>
        <dbReference type="ARBA" id="ARBA00022781"/>
    </source>
</evidence>
<dbReference type="InterPro" id="IPR016135">
    <property type="entry name" value="UBQ-conjugating_enzyme/RWD"/>
</dbReference>
<keyword evidence="5" id="KW-0808">Transferase</keyword>
<reference evidence="16" key="1">
    <citation type="submission" date="2020-06" db="EMBL/GenBank/DDBJ databases">
        <authorList>
            <person name="Li T."/>
            <person name="Hu X."/>
            <person name="Zhang T."/>
            <person name="Song X."/>
            <person name="Zhang H."/>
            <person name="Dai N."/>
            <person name="Sheng W."/>
            <person name="Hou X."/>
            <person name="Wei L."/>
        </authorList>
    </citation>
    <scope>NUCLEOTIDE SEQUENCE</scope>
    <source>
        <strain evidence="16">3651</strain>
        <tissue evidence="16">Leaf</tissue>
    </source>
</reference>
<evidence type="ECO:0000256" key="12">
    <source>
        <dbReference type="ARBA" id="ARBA00059209"/>
    </source>
</evidence>
<evidence type="ECO:0000256" key="13">
    <source>
        <dbReference type="ARBA" id="ARBA00062968"/>
    </source>
</evidence>
<keyword evidence="8" id="KW-0833">Ubl conjugation pathway</keyword>
<dbReference type="InterPro" id="IPR016727">
    <property type="entry name" value="ATPase_V0-cplx_dsu"/>
</dbReference>
<gene>
    <name evidence="16" type="ORF">Salat_1387400</name>
</gene>
<dbReference type="InterPro" id="IPR035067">
    <property type="entry name" value="V-type_ATPase_csu/dsu"/>
</dbReference>
<dbReference type="Pfam" id="PF01992">
    <property type="entry name" value="vATP-synt_AC39"/>
    <property type="match status" value="1"/>
</dbReference>
<evidence type="ECO:0000259" key="15">
    <source>
        <dbReference type="PROSITE" id="PS50127"/>
    </source>
</evidence>
<comment type="subcellular location">
    <subcellularLocation>
        <location evidence="1">Vacuole membrane</location>
        <topology evidence="1">Peripheral membrane protein</topology>
    </subcellularLocation>
</comment>
<evidence type="ECO:0000256" key="10">
    <source>
        <dbReference type="ARBA" id="ARBA00023065"/>
    </source>
</evidence>
<keyword evidence="17" id="KW-1185">Reference proteome</keyword>
<comment type="function">
    <text evidence="12">Subunit of the integral membrane V0 complex of vacuolar ATPase. Vacuolar ATPase is responsible for acidifying a variety of intracellular compartments in eukaryotic cells, thus providing most of the energy required for transport processes in the vacuolar system.</text>
</comment>
<dbReference type="InterPro" id="IPR000608">
    <property type="entry name" value="UBC"/>
</dbReference>
<keyword evidence="7" id="KW-0375">Hydrogen ion transport</keyword>
<evidence type="ECO:0000256" key="3">
    <source>
        <dbReference type="ARBA" id="ARBA00012486"/>
    </source>
</evidence>
<dbReference type="SMART" id="SM00212">
    <property type="entry name" value="UBCc"/>
    <property type="match status" value="1"/>
</dbReference>
<dbReference type="GO" id="GO:0061631">
    <property type="term" value="F:ubiquitin conjugating enzyme activity"/>
    <property type="evidence" value="ECO:0007669"/>
    <property type="project" value="UniProtKB-EC"/>
</dbReference>
<evidence type="ECO:0000256" key="14">
    <source>
        <dbReference type="PROSITE-ProRule" id="PRU10133"/>
    </source>
</evidence>
<evidence type="ECO:0000256" key="9">
    <source>
        <dbReference type="ARBA" id="ARBA00022840"/>
    </source>
</evidence>
<dbReference type="CDD" id="cd23790">
    <property type="entry name" value="UBCc_UBE2A_2B"/>
    <property type="match status" value="1"/>
</dbReference>
<dbReference type="Proteomes" id="UP001293254">
    <property type="component" value="Unassembled WGS sequence"/>
</dbReference>
<evidence type="ECO:0000256" key="1">
    <source>
        <dbReference type="ARBA" id="ARBA00004148"/>
    </source>
</evidence>
<dbReference type="PROSITE" id="PS50127">
    <property type="entry name" value="UBC_2"/>
    <property type="match status" value="1"/>
</dbReference>
<dbReference type="EC" id="2.3.2.23" evidence="3"/>
<evidence type="ECO:0000256" key="6">
    <source>
        <dbReference type="ARBA" id="ARBA00022741"/>
    </source>
</evidence>
<keyword evidence="9" id="KW-0067">ATP-binding</keyword>
<dbReference type="InterPro" id="IPR023313">
    <property type="entry name" value="UBQ-conjugating_AS"/>
</dbReference>
<comment type="similarity">
    <text evidence="2">Belongs to the V-ATPase V0D/AC39 subunit family.</text>
</comment>
<dbReference type="Pfam" id="PF00179">
    <property type="entry name" value="UQ_con"/>
    <property type="match status" value="1"/>
</dbReference>
<dbReference type="Gene3D" id="3.10.110.10">
    <property type="entry name" value="Ubiquitin Conjugating Enzyme"/>
    <property type="match status" value="1"/>
</dbReference>
<dbReference type="InterPro" id="IPR044911">
    <property type="entry name" value="V-type_ATPase_csu/dsu_dom_3"/>
</dbReference>
<comment type="caution">
    <text evidence="16">The sequence shown here is derived from an EMBL/GenBank/DDBJ whole genome shotgun (WGS) entry which is preliminary data.</text>
</comment>
<evidence type="ECO:0000313" key="16">
    <source>
        <dbReference type="EMBL" id="KAK4426189.1"/>
    </source>
</evidence>
<proteinExistence type="inferred from homology"/>
<dbReference type="GO" id="GO:0005774">
    <property type="term" value="C:vacuolar membrane"/>
    <property type="evidence" value="ECO:0007669"/>
    <property type="project" value="UniProtKB-SubCell"/>
</dbReference>
<name>A0AAE1Y9H7_9LAMI</name>
<dbReference type="Gene3D" id="1.10.132.50">
    <property type="entry name" value="ATP synthase (C/AC39) subunit, domain 3"/>
    <property type="match status" value="1"/>
</dbReference>
<dbReference type="GO" id="GO:0006511">
    <property type="term" value="P:ubiquitin-dependent protein catabolic process"/>
    <property type="evidence" value="ECO:0007669"/>
    <property type="project" value="UniProtKB-ARBA"/>
</dbReference>
<dbReference type="GO" id="GO:0033179">
    <property type="term" value="C:proton-transporting V-type ATPase, V0 domain"/>
    <property type="evidence" value="ECO:0007669"/>
    <property type="project" value="InterPro"/>
</dbReference>
<dbReference type="SUPFAM" id="SSF103486">
    <property type="entry name" value="V-type ATP synthase subunit C"/>
    <property type="match status" value="1"/>
</dbReference>
<dbReference type="PANTHER" id="PTHR11028">
    <property type="entry name" value="VACUOLAR ATP SYNTHASE SUBUNIT AC39"/>
    <property type="match status" value="1"/>
</dbReference>
<comment type="function">
    <text evidence="11">Accepts the ubiquitin from the E1 complex and catalyzes its covalent attachment to other proteins.</text>
</comment>
<keyword evidence="10" id="KW-0406">Ion transport</keyword>